<keyword evidence="8" id="KW-0493">Microtubule</keyword>
<dbReference type="SMART" id="SM00129">
    <property type="entry name" value="KISc"/>
    <property type="match status" value="1"/>
</dbReference>
<evidence type="ECO:0000256" key="8">
    <source>
        <dbReference type="RuleBase" id="RU000394"/>
    </source>
</evidence>
<sequence>MNVSSSRSHAIFTLHVRQHRMVRDEAPLEDGKDTDSTQTEFETLTAKFHFVDLAGSERLKRTGATGDRAKEGISINCGLLALGNVISALGDNTKRGSHVPYRDSKLTRLLQDSLGGNSRTLMIACISPSDRDFMETLNTLKYANRARNIKNKVTANQDKASRQLAQLRAEIATLQQELMEFKTGKRAIDADGVESVNDLVTENSMLQSENDKLRQRIKALQDTIEMLKARNSQLLADAAVFSVLGTDGQAKNEDVSNLITKYVHEIEDLKTKLAESESFCEHLNKSTARSPRFSARMSLSSMSLTSSFAGGMEAPVSPDYMETSVLHDAKKEMKRLKKLQKSYSHAPNQESDKENIHVGARIRDDDQATSQEKSDEEING</sequence>
<keyword evidence="3 8" id="KW-0547">Nucleotide-binding</keyword>
<dbReference type="InterPro" id="IPR036961">
    <property type="entry name" value="Kinesin_motor_dom_sf"/>
</dbReference>
<keyword evidence="5" id="KW-0206">Cytoskeleton</keyword>
<comment type="subcellular location">
    <subcellularLocation>
        <location evidence="2">Cell projection</location>
    </subcellularLocation>
    <subcellularLocation>
        <location evidence="1">Cytoplasm</location>
        <location evidence="1">Cytoskeleton</location>
    </subcellularLocation>
</comment>
<dbReference type="Gene3D" id="3.40.850.10">
    <property type="entry name" value="Kinesin motor domain"/>
    <property type="match status" value="1"/>
</dbReference>
<dbReference type="AlphaFoldDB" id="A0A8S4A2B4"/>
<proteinExistence type="inferred from homology"/>
<dbReference type="InterPro" id="IPR056533">
    <property type="entry name" value="KIF21A/B_hel_1"/>
</dbReference>
<dbReference type="GO" id="GO:0051231">
    <property type="term" value="P:spindle elongation"/>
    <property type="evidence" value="ECO:0007669"/>
    <property type="project" value="TreeGrafter"/>
</dbReference>
<dbReference type="InterPro" id="IPR001752">
    <property type="entry name" value="Kinesin_motor_dom"/>
</dbReference>
<dbReference type="GO" id="GO:0008017">
    <property type="term" value="F:microtubule binding"/>
    <property type="evidence" value="ECO:0007669"/>
    <property type="project" value="InterPro"/>
</dbReference>
<evidence type="ECO:0000313" key="12">
    <source>
        <dbReference type="EMBL" id="CAG5134472.1"/>
    </source>
</evidence>
<dbReference type="Pfam" id="PF23204">
    <property type="entry name" value="KIF21A_2nd"/>
    <property type="match status" value="1"/>
</dbReference>
<dbReference type="SUPFAM" id="SSF52540">
    <property type="entry name" value="P-loop containing nucleoside triphosphate hydrolases"/>
    <property type="match status" value="1"/>
</dbReference>
<comment type="caution">
    <text evidence="7">Lacks conserved residue(s) required for the propagation of feature annotation.</text>
</comment>
<dbReference type="GO" id="GO:0003777">
    <property type="term" value="F:microtubule motor activity"/>
    <property type="evidence" value="ECO:0007669"/>
    <property type="project" value="InterPro"/>
</dbReference>
<feature type="region of interest" description="Disordered" evidence="10">
    <location>
        <begin position="338"/>
        <end position="380"/>
    </location>
</feature>
<dbReference type="Gene3D" id="6.10.250.2730">
    <property type="match status" value="1"/>
</dbReference>
<dbReference type="PROSITE" id="PS00411">
    <property type="entry name" value="KINESIN_MOTOR_1"/>
    <property type="match status" value="1"/>
</dbReference>
<dbReference type="OrthoDB" id="3176171at2759"/>
<dbReference type="GO" id="GO:0007052">
    <property type="term" value="P:mitotic spindle organization"/>
    <property type="evidence" value="ECO:0007669"/>
    <property type="project" value="TreeGrafter"/>
</dbReference>
<evidence type="ECO:0000256" key="7">
    <source>
        <dbReference type="PROSITE-ProRule" id="PRU00283"/>
    </source>
</evidence>
<dbReference type="InterPro" id="IPR019821">
    <property type="entry name" value="Kinesin_motor_CS"/>
</dbReference>
<organism evidence="12 13">
    <name type="scientific">Candidula unifasciata</name>
    <dbReference type="NCBI Taxonomy" id="100452"/>
    <lineage>
        <taxon>Eukaryota</taxon>
        <taxon>Metazoa</taxon>
        <taxon>Spiralia</taxon>
        <taxon>Lophotrochozoa</taxon>
        <taxon>Mollusca</taxon>
        <taxon>Gastropoda</taxon>
        <taxon>Heterobranchia</taxon>
        <taxon>Euthyneura</taxon>
        <taxon>Panpulmonata</taxon>
        <taxon>Eupulmonata</taxon>
        <taxon>Stylommatophora</taxon>
        <taxon>Helicina</taxon>
        <taxon>Helicoidea</taxon>
        <taxon>Geomitridae</taxon>
        <taxon>Candidula</taxon>
    </lineage>
</organism>
<evidence type="ECO:0000256" key="6">
    <source>
        <dbReference type="ARBA" id="ARBA00023273"/>
    </source>
</evidence>
<dbReference type="GO" id="GO:0005875">
    <property type="term" value="C:microtubule associated complex"/>
    <property type="evidence" value="ECO:0007669"/>
    <property type="project" value="TreeGrafter"/>
</dbReference>
<evidence type="ECO:0000256" key="1">
    <source>
        <dbReference type="ARBA" id="ARBA00004245"/>
    </source>
</evidence>
<evidence type="ECO:0000259" key="11">
    <source>
        <dbReference type="PROSITE" id="PS50067"/>
    </source>
</evidence>
<feature type="non-terminal residue" evidence="12">
    <location>
        <position position="380"/>
    </location>
</feature>
<name>A0A8S4A2B4_9EUPU</name>
<keyword evidence="8" id="KW-0505">Motor protein</keyword>
<evidence type="ECO:0000313" key="13">
    <source>
        <dbReference type="Proteomes" id="UP000678393"/>
    </source>
</evidence>
<accession>A0A8S4A2B4</accession>
<dbReference type="FunFam" id="3.40.850.10:FF:000280">
    <property type="entry name" value="Kinesin-like protein"/>
    <property type="match status" value="1"/>
</dbReference>
<dbReference type="GO" id="GO:0005874">
    <property type="term" value="C:microtubule"/>
    <property type="evidence" value="ECO:0007669"/>
    <property type="project" value="UniProtKB-KW"/>
</dbReference>
<evidence type="ECO:0000256" key="3">
    <source>
        <dbReference type="ARBA" id="ARBA00022741"/>
    </source>
</evidence>
<feature type="compositionally biased region" description="Basic and acidic residues" evidence="10">
    <location>
        <begin position="350"/>
        <end position="366"/>
    </location>
</feature>
<dbReference type="EMBL" id="CAJHNH020007224">
    <property type="protein sequence ID" value="CAG5134472.1"/>
    <property type="molecule type" value="Genomic_DNA"/>
</dbReference>
<evidence type="ECO:0000256" key="2">
    <source>
        <dbReference type="ARBA" id="ARBA00004316"/>
    </source>
</evidence>
<keyword evidence="9" id="KW-0175">Coiled coil</keyword>
<dbReference type="PANTHER" id="PTHR47969:SF28">
    <property type="entry name" value="KINESIN-LIKE PROTEIN KIF21B"/>
    <property type="match status" value="1"/>
</dbReference>
<dbReference type="PANTHER" id="PTHR47969">
    <property type="entry name" value="CHROMOSOME-ASSOCIATED KINESIN KIF4A-RELATED"/>
    <property type="match status" value="1"/>
</dbReference>
<comment type="caution">
    <text evidence="12">The sequence shown here is derived from an EMBL/GenBank/DDBJ whole genome shotgun (WGS) entry which is preliminary data.</text>
</comment>
<comment type="similarity">
    <text evidence="7 8">Belongs to the TRAFAC class myosin-kinesin ATPase superfamily. Kinesin family.</text>
</comment>
<dbReference type="GO" id="GO:0007018">
    <property type="term" value="P:microtubule-based movement"/>
    <property type="evidence" value="ECO:0007669"/>
    <property type="project" value="InterPro"/>
</dbReference>
<evidence type="ECO:0000256" key="9">
    <source>
        <dbReference type="SAM" id="Coils"/>
    </source>
</evidence>
<dbReference type="Proteomes" id="UP000678393">
    <property type="component" value="Unassembled WGS sequence"/>
</dbReference>
<protein>
    <recommendedName>
        <fullName evidence="8">Kinesin-like protein</fullName>
    </recommendedName>
</protein>
<dbReference type="Pfam" id="PF00225">
    <property type="entry name" value="Kinesin"/>
    <property type="match status" value="1"/>
</dbReference>
<reference evidence="12" key="1">
    <citation type="submission" date="2021-04" db="EMBL/GenBank/DDBJ databases">
        <authorList>
            <consortium name="Molecular Ecology Group"/>
        </authorList>
    </citation>
    <scope>NUCLEOTIDE SEQUENCE</scope>
</reference>
<dbReference type="InterPro" id="IPR027417">
    <property type="entry name" value="P-loop_NTPase"/>
</dbReference>
<feature type="domain" description="Kinesin motor" evidence="11">
    <location>
        <begin position="1"/>
        <end position="149"/>
    </location>
</feature>
<dbReference type="InterPro" id="IPR027640">
    <property type="entry name" value="Kinesin-like_fam"/>
</dbReference>
<evidence type="ECO:0000256" key="10">
    <source>
        <dbReference type="SAM" id="MobiDB-lite"/>
    </source>
</evidence>
<keyword evidence="4 8" id="KW-0067">ATP-binding</keyword>
<dbReference type="PROSITE" id="PS50067">
    <property type="entry name" value="KINESIN_MOTOR_2"/>
    <property type="match status" value="1"/>
</dbReference>
<dbReference type="GO" id="GO:0042995">
    <property type="term" value="C:cell projection"/>
    <property type="evidence" value="ECO:0007669"/>
    <property type="project" value="UniProtKB-SubCell"/>
</dbReference>
<keyword evidence="6" id="KW-0966">Cell projection</keyword>
<keyword evidence="13" id="KW-1185">Reference proteome</keyword>
<dbReference type="GO" id="GO:0005524">
    <property type="term" value="F:ATP binding"/>
    <property type="evidence" value="ECO:0007669"/>
    <property type="project" value="UniProtKB-KW"/>
</dbReference>
<evidence type="ECO:0000256" key="5">
    <source>
        <dbReference type="ARBA" id="ARBA00023212"/>
    </source>
</evidence>
<dbReference type="PRINTS" id="PR00380">
    <property type="entry name" value="KINESINHEAVY"/>
</dbReference>
<evidence type="ECO:0000256" key="4">
    <source>
        <dbReference type="ARBA" id="ARBA00022840"/>
    </source>
</evidence>
<gene>
    <name evidence="12" type="ORF">CUNI_LOCUS20030</name>
</gene>
<keyword evidence="5" id="KW-0963">Cytoplasm</keyword>
<feature type="coiled-coil region" evidence="9">
    <location>
        <begin position="150"/>
        <end position="237"/>
    </location>
</feature>